<proteinExistence type="predicted"/>
<keyword evidence="2" id="KW-1185">Reference proteome</keyword>
<name>A0ABP8J1K6_9BACT</name>
<dbReference type="EMBL" id="BAABHA010000007">
    <property type="protein sequence ID" value="GAA4383331.1"/>
    <property type="molecule type" value="Genomic_DNA"/>
</dbReference>
<dbReference type="Proteomes" id="UP001500454">
    <property type="component" value="Unassembled WGS sequence"/>
</dbReference>
<sequence>MLTPLHTLWIWLVELSAQPLPHGYFDSLLQAVESFISAMLAGMFA</sequence>
<comment type="caution">
    <text evidence="1">The sequence shown here is derived from an EMBL/GenBank/DDBJ whole genome shotgun (WGS) entry which is preliminary data.</text>
</comment>
<organism evidence="1 2">
    <name type="scientific">Hymenobacter koreensis</name>
    <dbReference type="NCBI Taxonomy" id="1084523"/>
    <lineage>
        <taxon>Bacteria</taxon>
        <taxon>Pseudomonadati</taxon>
        <taxon>Bacteroidota</taxon>
        <taxon>Cytophagia</taxon>
        <taxon>Cytophagales</taxon>
        <taxon>Hymenobacteraceae</taxon>
        <taxon>Hymenobacter</taxon>
    </lineage>
</organism>
<protein>
    <submittedName>
        <fullName evidence="1">Uncharacterized protein</fullName>
    </submittedName>
</protein>
<evidence type="ECO:0000313" key="1">
    <source>
        <dbReference type="EMBL" id="GAA4383331.1"/>
    </source>
</evidence>
<evidence type="ECO:0000313" key="2">
    <source>
        <dbReference type="Proteomes" id="UP001500454"/>
    </source>
</evidence>
<dbReference type="RefSeq" id="WP_345224560.1">
    <property type="nucleotide sequence ID" value="NZ_BAABHA010000007.1"/>
</dbReference>
<accession>A0ABP8J1K6</accession>
<gene>
    <name evidence="1" type="ORF">GCM10023186_24390</name>
</gene>
<reference evidence="2" key="1">
    <citation type="journal article" date="2019" name="Int. J. Syst. Evol. Microbiol.">
        <title>The Global Catalogue of Microorganisms (GCM) 10K type strain sequencing project: providing services to taxonomists for standard genome sequencing and annotation.</title>
        <authorList>
            <consortium name="The Broad Institute Genomics Platform"/>
            <consortium name="The Broad Institute Genome Sequencing Center for Infectious Disease"/>
            <person name="Wu L."/>
            <person name="Ma J."/>
        </authorList>
    </citation>
    <scope>NUCLEOTIDE SEQUENCE [LARGE SCALE GENOMIC DNA]</scope>
    <source>
        <strain evidence="2">JCM 17924</strain>
    </source>
</reference>